<dbReference type="PANTHER" id="PTHR13296:SF0">
    <property type="entry name" value="PRE-MRNA-SPLICING FACTOR SPF27"/>
    <property type="match status" value="1"/>
</dbReference>
<feature type="compositionally biased region" description="Basic and acidic residues" evidence="7">
    <location>
        <begin position="1"/>
        <end position="15"/>
    </location>
</feature>
<dbReference type="PANTHER" id="PTHR13296">
    <property type="entry name" value="BCAS2 PROTEIN"/>
    <property type="match status" value="1"/>
</dbReference>
<evidence type="ECO:0000313" key="9">
    <source>
        <dbReference type="Proteomes" id="UP000023152"/>
    </source>
</evidence>
<keyword evidence="3" id="KW-0507">mRNA processing</keyword>
<comment type="subcellular location">
    <subcellularLocation>
        <location evidence="1">Nucleus</location>
    </subcellularLocation>
</comment>
<comment type="similarity">
    <text evidence="2">Belongs to the SPF27 family.</text>
</comment>
<dbReference type="OrthoDB" id="205794at2759"/>
<evidence type="ECO:0000313" key="8">
    <source>
        <dbReference type="EMBL" id="ETO13274.1"/>
    </source>
</evidence>
<keyword evidence="9" id="KW-1185">Reference proteome</keyword>
<evidence type="ECO:0000256" key="1">
    <source>
        <dbReference type="ARBA" id="ARBA00004123"/>
    </source>
</evidence>
<organism evidence="8 9">
    <name type="scientific">Reticulomyxa filosa</name>
    <dbReference type="NCBI Taxonomy" id="46433"/>
    <lineage>
        <taxon>Eukaryota</taxon>
        <taxon>Sar</taxon>
        <taxon>Rhizaria</taxon>
        <taxon>Retaria</taxon>
        <taxon>Foraminifera</taxon>
        <taxon>Monothalamids</taxon>
        <taxon>Reticulomyxidae</taxon>
        <taxon>Reticulomyxa</taxon>
    </lineage>
</organism>
<dbReference type="GO" id="GO:0008380">
    <property type="term" value="P:RNA splicing"/>
    <property type="evidence" value="ECO:0007669"/>
    <property type="project" value="UniProtKB-KW"/>
</dbReference>
<evidence type="ECO:0000256" key="5">
    <source>
        <dbReference type="ARBA" id="ARBA00023187"/>
    </source>
</evidence>
<feature type="region of interest" description="Disordered" evidence="7">
    <location>
        <begin position="1"/>
        <end position="25"/>
    </location>
</feature>
<proteinExistence type="inferred from homology"/>
<name>X6MHA4_RETFI</name>
<keyword evidence="5" id="KW-0508">mRNA splicing</keyword>
<dbReference type="EMBL" id="ASPP01020703">
    <property type="protein sequence ID" value="ETO13274.1"/>
    <property type="molecule type" value="Genomic_DNA"/>
</dbReference>
<dbReference type="InterPro" id="IPR008409">
    <property type="entry name" value="SPF27"/>
</dbReference>
<evidence type="ECO:0000256" key="6">
    <source>
        <dbReference type="ARBA" id="ARBA00023242"/>
    </source>
</evidence>
<dbReference type="AlphaFoldDB" id="X6MHA4"/>
<dbReference type="Proteomes" id="UP000023152">
    <property type="component" value="Unassembled WGS sequence"/>
</dbReference>
<keyword evidence="4" id="KW-0747">Spliceosome</keyword>
<sequence>MSIDDSLSKETENIHEQTPPPAFEKTEIVEDVFEPRRLAILPPSYRENQLAIPQKPQRPSHLILDALPYIEPFHNLELRSRAEKLVADEMKKMEQEDPNEDLHRKYLDKYPLPNAPYIVNNYEQADRIQRKEKILDEERYECRGPRAEQLKSLSAWIQSVENVQAQLNHGLNQQINIELCKQYLPQQWKKHTADLKAQEQYYQALFLEKEAQMAEINKQRKKVQMECEPELHQIQKQWWELVDKNNQIELQCFLLQKRIDQSSQRTKPESQK</sequence>
<evidence type="ECO:0000256" key="3">
    <source>
        <dbReference type="ARBA" id="ARBA00022664"/>
    </source>
</evidence>
<evidence type="ECO:0000256" key="7">
    <source>
        <dbReference type="SAM" id="MobiDB-lite"/>
    </source>
</evidence>
<dbReference type="GO" id="GO:0006397">
    <property type="term" value="P:mRNA processing"/>
    <property type="evidence" value="ECO:0007669"/>
    <property type="project" value="UniProtKB-KW"/>
</dbReference>
<dbReference type="Pfam" id="PF05700">
    <property type="entry name" value="BCAS2"/>
    <property type="match status" value="1"/>
</dbReference>
<comment type="caution">
    <text evidence="8">The sequence shown here is derived from an EMBL/GenBank/DDBJ whole genome shotgun (WGS) entry which is preliminary data.</text>
</comment>
<evidence type="ECO:0000256" key="2">
    <source>
        <dbReference type="ARBA" id="ARBA00010788"/>
    </source>
</evidence>
<gene>
    <name evidence="8" type="ORF">RFI_24101</name>
</gene>
<dbReference type="GO" id="GO:0071011">
    <property type="term" value="C:precatalytic spliceosome"/>
    <property type="evidence" value="ECO:0007669"/>
    <property type="project" value="TreeGrafter"/>
</dbReference>
<dbReference type="OMA" id="WQTANAN"/>
<accession>X6MHA4</accession>
<keyword evidence="6" id="KW-0539">Nucleus</keyword>
<dbReference type="GO" id="GO:0000974">
    <property type="term" value="C:Prp19 complex"/>
    <property type="evidence" value="ECO:0007669"/>
    <property type="project" value="TreeGrafter"/>
</dbReference>
<evidence type="ECO:0000256" key="4">
    <source>
        <dbReference type="ARBA" id="ARBA00022728"/>
    </source>
</evidence>
<dbReference type="GO" id="GO:0071013">
    <property type="term" value="C:catalytic step 2 spliceosome"/>
    <property type="evidence" value="ECO:0007669"/>
    <property type="project" value="TreeGrafter"/>
</dbReference>
<protein>
    <submittedName>
        <fullName evidence="8">Uncharacterized protein</fullName>
    </submittedName>
</protein>
<reference evidence="8 9" key="1">
    <citation type="journal article" date="2013" name="Curr. Biol.">
        <title>The Genome of the Foraminiferan Reticulomyxa filosa.</title>
        <authorList>
            <person name="Glockner G."/>
            <person name="Hulsmann N."/>
            <person name="Schleicher M."/>
            <person name="Noegel A.A."/>
            <person name="Eichinger L."/>
            <person name="Gallinger C."/>
            <person name="Pawlowski J."/>
            <person name="Sierra R."/>
            <person name="Euteneuer U."/>
            <person name="Pillet L."/>
            <person name="Moustafa A."/>
            <person name="Platzer M."/>
            <person name="Groth M."/>
            <person name="Szafranski K."/>
            <person name="Schliwa M."/>
        </authorList>
    </citation>
    <scope>NUCLEOTIDE SEQUENCE [LARGE SCALE GENOMIC DNA]</scope>
</reference>